<feature type="region of interest" description="Disordered" evidence="1">
    <location>
        <begin position="114"/>
        <end position="152"/>
    </location>
</feature>
<feature type="compositionally biased region" description="Polar residues" evidence="1">
    <location>
        <begin position="8"/>
        <end position="27"/>
    </location>
</feature>
<reference evidence="2 3" key="1">
    <citation type="journal article" date="2013" name="PLoS Genet.">
        <title>Genomic mechanisms accounting for the adaptation to parasitism in nematode-trapping fungi.</title>
        <authorList>
            <person name="Meerupati T."/>
            <person name="Andersson K.M."/>
            <person name="Friman E."/>
            <person name="Kumar D."/>
            <person name="Tunlid A."/>
            <person name="Ahren D."/>
        </authorList>
    </citation>
    <scope>NUCLEOTIDE SEQUENCE [LARGE SCALE GENOMIC DNA]</scope>
    <source>
        <strain evidence="2 3">CBS 200.50</strain>
    </source>
</reference>
<gene>
    <name evidence="2" type="ORF">H072_10572</name>
</gene>
<protein>
    <submittedName>
        <fullName evidence="2">Uncharacterized protein</fullName>
    </submittedName>
</protein>
<evidence type="ECO:0000313" key="3">
    <source>
        <dbReference type="Proteomes" id="UP000015100"/>
    </source>
</evidence>
<dbReference type="AlphaFoldDB" id="S7ZZS9"/>
<proteinExistence type="predicted"/>
<dbReference type="HOGENOM" id="CLU_1722303_0_0_1"/>
<dbReference type="Proteomes" id="UP000015100">
    <property type="component" value="Unassembled WGS sequence"/>
</dbReference>
<name>S7ZZS9_DACHA</name>
<accession>S7ZZS9</accession>
<feature type="region of interest" description="Disordered" evidence="1">
    <location>
        <begin position="1"/>
        <end position="37"/>
    </location>
</feature>
<keyword evidence="3" id="KW-1185">Reference proteome</keyword>
<evidence type="ECO:0000256" key="1">
    <source>
        <dbReference type="SAM" id="MobiDB-lite"/>
    </source>
</evidence>
<sequence length="152" mass="16540">MAVITPSAERTSSPRSSQTSNDTSNTLMRHGRHDSCPPRCRRRRLTFAATTPIFGYIAAFLASSQRGWTDRQTVARLARAEDIKARTQTGGRTEDISTPLGEVSFYLTEEGNSGRLVLSHRPPSHTEAPPPPPSIVAISSSSSSTSSKLRFP</sequence>
<organism evidence="2 3">
    <name type="scientific">Dactylellina haptotyla (strain CBS 200.50)</name>
    <name type="common">Nematode-trapping fungus</name>
    <name type="synonym">Monacrosporium haptotylum</name>
    <dbReference type="NCBI Taxonomy" id="1284197"/>
    <lineage>
        <taxon>Eukaryota</taxon>
        <taxon>Fungi</taxon>
        <taxon>Dikarya</taxon>
        <taxon>Ascomycota</taxon>
        <taxon>Pezizomycotina</taxon>
        <taxon>Orbiliomycetes</taxon>
        <taxon>Orbiliales</taxon>
        <taxon>Orbiliaceae</taxon>
        <taxon>Dactylellina</taxon>
    </lineage>
</organism>
<dbReference type="EMBL" id="AQGS01001000">
    <property type="protein sequence ID" value="EPS35949.1"/>
    <property type="molecule type" value="Genomic_DNA"/>
</dbReference>
<feature type="compositionally biased region" description="Low complexity" evidence="1">
    <location>
        <begin position="135"/>
        <end position="152"/>
    </location>
</feature>
<reference evidence="3" key="2">
    <citation type="submission" date="2013-04" db="EMBL/GenBank/DDBJ databases">
        <title>Genomic mechanisms accounting for the adaptation to parasitism in nematode-trapping fungi.</title>
        <authorList>
            <person name="Ahren D.G."/>
        </authorList>
    </citation>
    <scope>NUCLEOTIDE SEQUENCE [LARGE SCALE GENOMIC DNA]</scope>
    <source>
        <strain evidence="3">CBS 200.50</strain>
    </source>
</reference>
<evidence type="ECO:0000313" key="2">
    <source>
        <dbReference type="EMBL" id="EPS35949.1"/>
    </source>
</evidence>
<comment type="caution">
    <text evidence="2">The sequence shown here is derived from an EMBL/GenBank/DDBJ whole genome shotgun (WGS) entry which is preliminary data.</text>
</comment>